<keyword evidence="6" id="KW-0808">Transferase</keyword>
<evidence type="ECO:0000256" key="7">
    <source>
        <dbReference type="ARBA" id="ARBA00022692"/>
    </source>
</evidence>
<dbReference type="PRINTS" id="PR00344">
    <property type="entry name" value="BCTRLSENSOR"/>
</dbReference>
<keyword evidence="10" id="KW-0067">ATP-binding</keyword>
<dbReference type="InterPro" id="IPR050398">
    <property type="entry name" value="HssS/ArlS-like"/>
</dbReference>
<evidence type="ECO:0000256" key="11">
    <source>
        <dbReference type="ARBA" id="ARBA00022989"/>
    </source>
</evidence>
<keyword evidence="12" id="KW-0902">Two-component regulatory system</keyword>
<dbReference type="InterPro" id="IPR036097">
    <property type="entry name" value="HisK_dim/P_sf"/>
</dbReference>
<dbReference type="SUPFAM" id="SSF47384">
    <property type="entry name" value="Homodimeric domain of signal transducing histidine kinase"/>
    <property type="match status" value="1"/>
</dbReference>
<feature type="domain" description="HAMP" evidence="16">
    <location>
        <begin position="190"/>
        <end position="242"/>
    </location>
</feature>
<dbReference type="EC" id="2.7.13.3" evidence="3"/>
<evidence type="ECO:0000256" key="5">
    <source>
        <dbReference type="ARBA" id="ARBA00022553"/>
    </source>
</evidence>
<dbReference type="Gene3D" id="3.30.565.10">
    <property type="entry name" value="Histidine kinase-like ATPase, C-terminal domain"/>
    <property type="match status" value="1"/>
</dbReference>
<dbReference type="GO" id="GO:0005524">
    <property type="term" value="F:ATP binding"/>
    <property type="evidence" value="ECO:0007669"/>
    <property type="project" value="UniProtKB-KW"/>
</dbReference>
<dbReference type="InterPro" id="IPR036890">
    <property type="entry name" value="HATPase_C_sf"/>
</dbReference>
<feature type="domain" description="Histidine kinase" evidence="15">
    <location>
        <begin position="271"/>
        <end position="470"/>
    </location>
</feature>
<dbReference type="SUPFAM" id="SSF158472">
    <property type="entry name" value="HAMP domain-like"/>
    <property type="match status" value="1"/>
</dbReference>
<dbReference type="Pfam" id="PF00512">
    <property type="entry name" value="HisKA"/>
    <property type="match status" value="1"/>
</dbReference>
<evidence type="ECO:0000256" key="9">
    <source>
        <dbReference type="ARBA" id="ARBA00022777"/>
    </source>
</evidence>
<dbReference type="InterPro" id="IPR003594">
    <property type="entry name" value="HATPase_dom"/>
</dbReference>
<evidence type="ECO:0000256" key="2">
    <source>
        <dbReference type="ARBA" id="ARBA00004651"/>
    </source>
</evidence>
<keyword evidence="13 14" id="KW-0472">Membrane</keyword>
<dbReference type="SMART" id="SM00388">
    <property type="entry name" value="HisKA"/>
    <property type="match status" value="1"/>
</dbReference>
<keyword evidence="8" id="KW-0547">Nucleotide-binding</keyword>
<comment type="catalytic activity">
    <reaction evidence="1">
        <text>ATP + protein L-histidine = ADP + protein N-phospho-L-histidine.</text>
        <dbReference type="EC" id="2.7.13.3"/>
    </reaction>
</comment>
<dbReference type="SMART" id="SM00304">
    <property type="entry name" value="HAMP"/>
    <property type="match status" value="1"/>
</dbReference>
<dbReference type="CDD" id="cd00075">
    <property type="entry name" value="HATPase"/>
    <property type="match status" value="1"/>
</dbReference>
<evidence type="ECO:0000256" key="6">
    <source>
        <dbReference type="ARBA" id="ARBA00022679"/>
    </source>
</evidence>
<dbReference type="GO" id="GO:0000155">
    <property type="term" value="F:phosphorelay sensor kinase activity"/>
    <property type="evidence" value="ECO:0007669"/>
    <property type="project" value="InterPro"/>
</dbReference>
<evidence type="ECO:0000256" key="1">
    <source>
        <dbReference type="ARBA" id="ARBA00000085"/>
    </source>
</evidence>
<protein>
    <recommendedName>
        <fullName evidence="3">histidine kinase</fullName>
        <ecNumber evidence="3">2.7.13.3</ecNumber>
    </recommendedName>
</protein>
<evidence type="ECO:0000256" key="8">
    <source>
        <dbReference type="ARBA" id="ARBA00022741"/>
    </source>
</evidence>
<evidence type="ECO:0000313" key="17">
    <source>
        <dbReference type="EMBL" id="SHJ59358.1"/>
    </source>
</evidence>
<keyword evidence="7 14" id="KW-0812">Transmembrane</keyword>
<dbReference type="EMBL" id="FRAG01000003">
    <property type="protein sequence ID" value="SHJ59358.1"/>
    <property type="molecule type" value="Genomic_DNA"/>
</dbReference>
<dbReference type="SMART" id="SM00387">
    <property type="entry name" value="HATPase_c"/>
    <property type="match status" value="1"/>
</dbReference>
<dbReference type="CDD" id="cd00082">
    <property type="entry name" value="HisKA"/>
    <property type="match status" value="1"/>
</dbReference>
<dbReference type="RefSeq" id="WP_073146750.1">
    <property type="nucleotide sequence ID" value="NZ_FRAG01000003.1"/>
</dbReference>
<keyword evidence="11 14" id="KW-1133">Transmembrane helix</keyword>
<dbReference type="PANTHER" id="PTHR45528">
    <property type="entry name" value="SENSOR HISTIDINE KINASE CPXA"/>
    <property type="match status" value="1"/>
</dbReference>
<keyword evidence="4" id="KW-1003">Cell membrane</keyword>
<keyword evidence="18" id="KW-1185">Reference proteome</keyword>
<dbReference type="Gene3D" id="1.10.287.130">
    <property type="match status" value="1"/>
</dbReference>
<feature type="transmembrane region" description="Helical" evidence="14">
    <location>
        <begin position="171"/>
        <end position="192"/>
    </location>
</feature>
<evidence type="ECO:0000256" key="10">
    <source>
        <dbReference type="ARBA" id="ARBA00022840"/>
    </source>
</evidence>
<evidence type="ECO:0000256" key="4">
    <source>
        <dbReference type="ARBA" id="ARBA00022475"/>
    </source>
</evidence>
<dbReference type="Proteomes" id="UP000184465">
    <property type="component" value="Unassembled WGS sequence"/>
</dbReference>
<dbReference type="AlphaFoldDB" id="A0A1M6KK57"/>
<dbReference type="FunFam" id="3.30.565.10:FF:000006">
    <property type="entry name" value="Sensor histidine kinase WalK"/>
    <property type="match status" value="1"/>
</dbReference>
<dbReference type="Pfam" id="PF00672">
    <property type="entry name" value="HAMP"/>
    <property type="match status" value="1"/>
</dbReference>
<dbReference type="SUPFAM" id="SSF55874">
    <property type="entry name" value="ATPase domain of HSP90 chaperone/DNA topoisomerase II/histidine kinase"/>
    <property type="match status" value="1"/>
</dbReference>
<comment type="subcellular location">
    <subcellularLocation>
        <location evidence="2">Cell membrane</location>
        <topology evidence="2">Multi-pass membrane protein</topology>
    </subcellularLocation>
</comment>
<sequence length="488" mass="56035">MKNSIGIKLFIGITLFSIIIVSFSWVLNTKFLEDYYFKKKQENLFKYAEAIQTMYSNNVNDIDFTLKSIEDSIGGNITILNENGIEIYGSMFMSHRGGKGKGNPKAMSLLTKKGLNKVLSGETILEYYIHPRFNTMSLVLAAPLINGNILIMESPVSSIKESVEVAKDFHIYIGIISLLAGTFLAFIFSKIFTKPIIELNKVAKSMAKLDFSKKYRVKNDDEINQLGKTINYLSDKLDTSISELNRANKRLMDDIEKERELEKSRKEFVSNVSHELKTPISLIQGYAEGLRDSVIEDEESKNFYCDVIIDEAKKMDKLVKDLLNLSQLEAGYYQLQKESFNIYKLSQKIIDKYLPILKERNITLQINCDNKKLKVYADIIRIEQVIVNLINNAINHVDDKKTIKINIRDYIEKVKIEIINTGKAIPEEEMDKIWDSFYKIDKSRARKYGGTGLGLSIVKSILNLHNNSFGVSNIDDEVMFWFEMDKWV</sequence>
<evidence type="ECO:0000259" key="15">
    <source>
        <dbReference type="PROSITE" id="PS50109"/>
    </source>
</evidence>
<dbReference type="InterPro" id="IPR004358">
    <property type="entry name" value="Sig_transdc_His_kin-like_C"/>
</dbReference>
<evidence type="ECO:0000259" key="16">
    <source>
        <dbReference type="PROSITE" id="PS50885"/>
    </source>
</evidence>
<feature type="transmembrane region" description="Helical" evidence="14">
    <location>
        <begin position="6"/>
        <end position="27"/>
    </location>
</feature>
<dbReference type="OrthoDB" id="9762826at2"/>
<dbReference type="GO" id="GO:0005886">
    <property type="term" value="C:plasma membrane"/>
    <property type="evidence" value="ECO:0007669"/>
    <property type="project" value="UniProtKB-SubCell"/>
</dbReference>
<dbReference type="InterPro" id="IPR003661">
    <property type="entry name" value="HisK_dim/P_dom"/>
</dbReference>
<dbReference type="Gene3D" id="6.10.340.10">
    <property type="match status" value="1"/>
</dbReference>
<evidence type="ECO:0000256" key="13">
    <source>
        <dbReference type="ARBA" id="ARBA00023136"/>
    </source>
</evidence>
<dbReference type="InterPro" id="IPR005467">
    <property type="entry name" value="His_kinase_dom"/>
</dbReference>
<dbReference type="PROSITE" id="PS50885">
    <property type="entry name" value="HAMP"/>
    <property type="match status" value="1"/>
</dbReference>
<evidence type="ECO:0000256" key="14">
    <source>
        <dbReference type="SAM" id="Phobius"/>
    </source>
</evidence>
<name>A0A1M6KK57_PARC5</name>
<dbReference type="CDD" id="cd06225">
    <property type="entry name" value="HAMP"/>
    <property type="match status" value="1"/>
</dbReference>
<gene>
    <name evidence="17" type="ORF">SAMN02745912_00443</name>
</gene>
<keyword evidence="9" id="KW-0418">Kinase</keyword>
<reference evidence="17 18" key="1">
    <citation type="submission" date="2016-11" db="EMBL/GenBank/DDBJ databases">
        <authorList>
            <person name="Jaros S."/>
            <person name="Januszkiewicz K."/>
            <person name="Wedrychowicz H."/>
        </authorList>
    </citation>
    <scope>NUCLEOTIDE SEQUENCE [LARGE SCALE GENOMIC DNA]</scope>
    <source>
        <strain evidence="17 18">DSM 15212</strain>
    </source>
</reference>
<proteinExistence type="predicted"/>
<evidence type="ECO:0000313" key="18">
    <source>
        <dbReference type="Proteomes" id="UP000184465"/>
    </source>
</evidence>
<organism evidence="17 18">
    <name type="scientific">Paramaledivibacter caminithermalis (strain DSM 15212 / CIP 107654 / DViRD3)</name>
    <name type="common">Clostridium caminithermale</name>
    <dbReference type="NCBI Taxonomy" id="1121301"/>
    <lineage>
        <taxon>Bacteria</taxon>
        <taxon>Bacillati</taxon>
        <taxon>Bacillota</taxon>
        <taxon>Clostridia</taxon>
        <taxon>Peptostreptococcales</taxon>
        <taxon>Caminicellaceae</taxon>
        <taxon>Paramaledivibacter</taxon>
    </lineage>
</organism>
<dbReference type="STRING" id="1121301.SAMN02745912_00443"/>
<dbReference type="PANTHER" id="PTHR45528:SF1">
    <property type="entry name" value="SENSOR HISTIDINE KINASE CPXA"/>
    <property type="match status" value="1"/>
</dbReference>
<dbReference type="FunFam" id="1.10.287.130:FF:000001">
    <property type="entry name" value="Two-component sensor histidine kinase"/>
    <property type="match status" value="1"/>
</dbReference>
<accession>A0A1M6KK57</accession>
<dbReference type="InterPro" id="IPR003660">
    <property type="entry name" value="HAMP_dom"/>
</dbReference>
<dbReference type="Pfam" id="PF02518">
    <property type="entry name" value="HATPase_c"/>
    <property type="match status" value="1"/>
</dbReference>
<dbReference type="PROSITE" id="PS50109">
    <property type="entry name" value="HIS_KIN"/>
    <property type="match status" value="1"/>
</dbReference>
<evidence type="ECO:0000256" key="3">
    <source>
        <dbReference type="ARBA" id="ARBA00012438"/>
    </source>
</evidence>
<evidence type="ECO:0000256" key="12">
    <source>
        <dbReference type="ARBA" id="ARBA00023012"/>
    </source>
</evidence>
<keyword evidence="5" id="KW-0597">Phosphoprotein</keyword>